<dbReference type="PANTHER" id="PTHR24559:SF444">
    <property type="entry name" value="REVERSE TRANSCRIPTASE DOMAIN-CONTAINING PROTEIN"/>
    <property type="match status" value="1"/>
</dbReference>
<evidence type="ECO:0000256" key="1">
    <source>
        <dbReference type="SAM" id="MobiDB-lite"/>
    </source>
</evidence>
<evidence type="ECO:0000259" key="2">
    <source>
        <dbReference type="Pfam" id="PF00078"/>
    </source>
</evidence>
<dbReference type="Gene3D" id="3.30.70.270">
    <property type="match status" value="2"/>
</dbReference>
<dbReference type="InterPro" id="IPR053134">
    <property type="entry name" value="RNA-dir_DNA_polymerase"/>
</dbReference>
<organism evidence="3 4">
    <name type="scientific">Rhodamnia argentea</name>
    <dbReference type="NCBI Taxonomy" id="178133"/>
    <lineage>
        <taxon>Eukaryota</taxon>
        <taxon>Viridiplantae</taxon>
        <taxon>Streptophyta</taxon>
        <taxon>Embryophyta</taxon>
        <taxon>Tracheophyta</taxon>
        <taxon>Spermatophyta</taxon>
        <taxon>Magnoliopsida</taxon>
        <taxon>eudicotyledons</taxon>
        <taxon>Gunneridae</taxon>
        <taxon>Pentapetalae</taxon>
        <taxon>rosids</taxon>
        <taxon>malvids</taxon>
        <taxon>Myrtales</taxon>
        <taxon>Myrtaceae</taxon>
        <taxon>Myrtoideae</taxon>
        <taxon>Myrteae</taxon>
        <taxon>Australasian group</taxon>
        <taxon>Rhodamnia</taxon>
    </lineage>
</organism>
<dbReference type="InterPro" id="IPR036397">
    <property type="entry name" value="RNaseH_sf"/>
</dbReference>
<reference evidence="4" key="2">
    <citation type="submission" date="2025-08" db="UniProtKB">
        <authorList>
            <consortium name="RefSeq"/>
        </authorList>
    </citation>
    <scope>IDENTIFICATION</scope>
    <source>
        <tissue evidence="4">Leaf</tissue>
    </source>
</reference>
<evidence type="ECO:0000313" key="4">
    <source>
        <dbReference type="RefSeq" id="XP_048129409.1"/>
    </source>
</evidence>
<sequence length="377" mass="44017">MAQNYPDVFPQELSGFPPEREVEFVIELALGTESISKAPYGMSLSELKELKLNQVIIKNKYPLLRIDDLFDQRKESRVFSKIDLRMGYHQLRIKKEDMSKTAFHTRYGHYEFTVMLFGSTNAPATFLDMMHRVFGEFLDRFIIVFIDDILVYSNSLEEHECSLNIVLRTLREHYLYAKFSKCEFLLNQANKVADALSRKSSIAHLMVKEWIPLEELRDSEFKFEVYHLSSLLATLRIEPESRMKVDLAKEVAKCLTCQQVKAQHYFKGSWEEQLHPVDFVYNNSYQQSIGMAPFEALYGRARRTLVHNVFHVSMLRKYEPDPTHMLDYEVVDVDERVFYLKRPMRIEDRTTSSEEQDNSTGQGDSGAPWNGKSNLGE</sequence>
<dbReference type="GeneID" id="125313647"/>
<accession>A0ABM3GYN1</accession>
<dbReference type="InterPro" id="IPR000477">
    <property type="entry name" value="RT_dom"/>
</dbReference>
<keyword evidence="3" id="KW-1185">Reference proteome</keyword>
<dbReference type="InterPro" id="IPR043502">
    <property type="entry name" value="DNA/RNA_pol_sf"/>
</dbReference>
<dbReference type="CDD" id="cd01647">
    <property type="entry name" value="RT_LTR"/>
    <property type="match status" value="1"/>
</dbReference>
<evidence type="ECO:0000313" key="3">
    <source>
        <dbReference type="Proteomes" id="UP000827889"/>
    </source>
</evidence>
<dbReference type="Pfam" id="PF00078">
    <property type="entry name" value="RVT_1"/>
    <property type="match status" value="1"/>
</dbReference>
<feature type="domain" description="Reverse transcriptase" evidence="2">
    <location>
        <begin position="51"/>
        <end position="188"/>
    </location>
</feature>
<feature type="region of interest" description="Disordered" evidence="1">
    <location>
        <begin position="347"/>
        <end position="377"/>
    </location>
</feature>
<gene>
    <name evidence="4" type="primary">LOC125313647</name>
</gene>
<reference evidence="3" key="1">
    <citation type="submission" date="2025-05" db="UniProtKB">
        <authorList>
            <consortium name="RefSeq"/>
        </authorList>
    </citation>
    <scope>NUCLEOTIDE SEQUENCE [LARGE SCALE GENOMIC DNA]</scope>
</reference>
<dbReference type="PANTHER" id="PTHR24559">
    <property type="entry name" value="TRANSPOSON TY3-I GAG-POL POLYPROTEIN"/>
    <property type="match status" value="1"/>
</dbReference>
<dbReference type="Gene3D" id="3.30.420.10">
    <property type="entry name" value="Ribonuclease H-like superfamily/Ribonuclease H"/>
    <property type="match status" value="1"/>
</dbReference>
<dbReference type="SUPFAM" id="SSF56672">
    <property type="entry name" value="DNA/RNA polymerases"/>
    <property type="match status" value="1"/>
</dbReference>
<proteinExistence type="predicted"/>
<protein>
    <submittedName>
        <fullName evidence="4">Uncharacterized protein LOC125313647</fullName>
    </submittedName>
</protein>
<dbReference type="InterPro" id="IPR043128">
    <property type="entry name" value="Rev_trsase/Diguanyl_cyclase"/>
</dbReference>
<name>A0ABM3GYN1_9MYRT</name>
<dbReference type="Proteomes" id="UP000827889">
    <property type="component" value="Chromosome 2"/>
</dbReference>
<dbReference type="RefSeq" id="XP_048129409.1">
    <property type="nucleotide sequence ID" value="XM_048273452.1"/>
</dbReference>